<dbReference type="RefSeq" id="WP_380035206.1">
    <property type="nucleotide sequence ID" value="NZ_JBHSEH010000002.1"/>
</dbReference>
<proteinExistence type="predicted"/>
<keyword evidence="2" id="KW-1185">Reference proteome</keyword>
<dbReference type="InterPro" id="IPR023292">
    <property type="entry name" value="NTP_PyroPHydrolase-like_dom_sf"/>
</dbReference>
<evidence type="ECO:0000313" key="2">
    <source>
        <dbReference type="Proteomes" id="UP001595998"/>
    </source>
</evidence>
<dbReference type="EMBL" id="JBHSEH010000002">
    <property type="protein sequence ID" value="MFC4424761.1"/>
    <property type="molecule type" value="Genomic_DNA"/>
</dbReference>
<reference evidence="2" key="1">
    <citation type="journal article" date="2019" name="Int. J. Syst. Evol. Microbiol.">
        <title>The Global Catalogue of Microorganisms (GCM) 10K type strain sequencing project: providing services to taxonomists for standard genome sequencing and annotation.</title>
        <authorList>
            <consortium name="The Broad Institute Genomics Platform"/>
            <consortium name="The Broad Institute Genome Sequencing Center for Infectious Disease"/>
            <person name="Wu L."/>
            <person name="Ma J."/>
        </authorList>
    </citation>
    <scope>NUCLEOTIDE SEQUENCE [LARGE SCALE GENOMIC DNA]</scope>
    <source>
        <strain evidence="2">CCUG 56029</strain>
    </source>
</reference>
<protein>
    <recommendedName>
        <fullName evidence="3">HAD superfamily Cof-like phosphohydrolase</fullName>
    </recommendedName>
</protein>
<accession>A0ABV8XIR3</accession>
<organism evidence="1 2">
    <name type="scientific">Deinococcus navajonensis</name>
    <dbReference type="NCBI Taxonomy" id="309884"/>
    <lineage>
        <taxon>Bacteria</taxon>
        <taxon>Thermotogati</taxon>
        <taxon>Deinococcota</taxon>
        <taxon>Deinococci</taxon>
        <taxon>Deinococcales</taxon>
        <taxon>Deinococcaceae</taxon>
        <taxon>Deinococcus</taxon>
    </lineage>
</organism>
<name>A0ABV8XIR3_9DEIO</name>
<dbReference type="Proteomes" id="UP001595998">
    <property type="component" value="Unassembled WGS sequence"/>
</dbReference>
<sequence>MSPSPVPVSNAQRLRAFHQALGQERPERPGVPSLNTLALRRTLIEEECAEVLEAFATLNEQLRTGRSPEPADLAPLAHELADLLYVTYGAFDALGVDADAVFAEVHRANLTKAGGPRRQDGKLLKPEGWQPADVRAVLEGQG</sequence>
<dbReference type="Gene3D" id="1.10.3420.10">
    <property type="entry name" value="putative ntp pyrophosphohydrolase like domain"/>
    <property type="match status" value="1"/>
</dbReference>
<gene>
    <name evidence="1" type="ORF">ACFOZ9_00960</name>
</gene>
<evidence type="ECO:0008006" key="3">
    <source>
        <dbReference type="Google" id="ProtNLM"/>
    </source>
</evidence>
<dbReference type="Pfam" id="PF01503">
    <property type="entry name" value="PRA-PH"/>
    <property type="match status" value="1"/>
</dbReference>
<dbReference type="SUPFAM" id="SSF101386">
    <property type="entry name" value="all-alpha NTP pyrophosphatases"/>
    <property type="match status" value="1"/>
</dbReference>
<dbReference type="InterPro" id="IPR021130">
    <property type="entry name" value="PRib-ATP_PPHydrolase-like"/>
</dbReference>
<evidence type="ECO:0000313" key="1">
    <source>
        <dbReference type="EMBL" id="MFC4424761.1"/>
    </source>
</evidence>
<comment type="caution">
    <text evidence="1">The sequence shown here is derived from an EMBL/GenBank/DDBJ whole genome shotgun (WGS) entry which is preliminary data.</text>
</comment>